<organism evidence="7 8">
    <name type="scientific">Elysia marginata</name>
    <dbReference type="NCBI Taxonomy" id="1093978"/>
    <lineage>
        <taxon>Eukaryota</taxon>
        <taxon>Metazoa</taxon>
        <taxon>Spiralia</taxon>
        <taxon>Lophotrochozoa</taxon>
        <taxon>Mollusca</taxon>
        <taxon>Gastropoda</taxon>
        <taxon>Heterobranchia</taxon>
        <taxon>Euthyneura</taxon>
        <taxon>Panpulmonata</taxon>
        <taxon>Sacoglossa</taxon>
        <taxon>Placobranchoidea</taxon>
        <taxon>Plakobranchidae</taxon>
        <taxon>Elysia</taxon>
    </lineage>
</organism>
<dbReference type="GO" id="GO:0089718">
    <property type="term" value="P:amino acid import across plasma membrane"/>
    <property type="evidence" value="ECO:0007669"/>
    <property type="project" value="TreeGrafter"/>
</dbReference>
<accession>A0AAV4IPC8</accession>
<dbReference type="PANTHER" id="PTHR11616:SF241">
    <property type="entry name" value="SODIUM- AND CHLORIDE-DEPENDENT GLYCINE TRANSPORTER 2"/>
    <property type="match status" value="1"/>
</dbReference>
<keyword evidence="3 6" id="KW-0812">Transmembrane</keyword>
<feature type="transmembrane region" description="Helical" evidence="6">
    <location>
        <begin position="95"/>
        <end position="116"/>
    </location>
</feature>
<dbReference type="SUPFAM" id="SSF161070">
    <property type="entry name" value="SNF-like"/>
    <property type="match status" value="1"/>
</dbReference>
<evidence type="ECO:0000256" key="2">
    <source>
        <dbReference type="ARBA" id="ARBA00022448"/>
    </source>
</evidence>
<dbReference type="InterPro" id="IPR000175">
    <property type="entry name" value="Na/ntran_symport"/>
</dbReference>
<evidence type="ECO:0000313" key="7">
    <source>
        <dbReference type="EMBL" id="GFS10602.1"/>
    </source>
</evidence>
<evidence type="ECO:0000256" key="6">
    <source>
        <dbReference type="SAM" id="Phobius"/>
    </source>
</evidence>
<reference evidence="7 8" key="1">
    <citation type="journal article" date="2021" name="Elife">
        <title>Chloroplast acquisition without the gene transfer in kleptoplastic sea slugs, Plakobranchus ocellatus.</title>
        <authorList>
            <person name="Maeda T."/>
            <person name="Takahashi S."/>
            <person name="Yoshida T."/>
            <person name="Shimamura S."/>
            <person name="Takaki Y."/>
            <person name="Nagai Y."/>
            <person name="Toyoda A."/>
            <person name="Suzuki Y."/>
            <person name="Arimoto A."/>
            <person name="Ishii H."/>
            <person name="Satoh N."/>
            <person name="Nishiyama T."/>
            <person name="Hasebe M."/>
            <person name="Maruyama T."/>
            <person name="Minagawa J."/>
            <person name="Obokata J."/>
            <person name="Shigenobu S."/>
        </authorList>
    </citation>
    <scope>NUCLEOTIDE SEQUENCE [LARGE SCALE GENOMIC DNA]</scope>
</reference>
<dbReference type="PROSITE" id="PS50267">
    <property type="entry name" value="NA_NEUROTRAN_SYMP_3"/>
    <property type="match status" value="1"/>
</dbReference>
<evidence type="ECO:0000256" key="3">
    <source>
        <dbReference type="ARBA" id="ARBA00022692"/>
    </source>
</evidence>
<name>A0AAV4IPC8_9GAST</name>
<keyword evidence="8" id="KW-1185">Reference proteome</keyword>
<proteinExistence type="predicted"/>
<dbReference type="GO" id="GO:0005283">
    <property type="term" value="F:amino acid:sodium symporter activity"/>
    <property type="evidence" value="ECO:0007669"/>
    <property type="project" value="TreeGrafter"/>
</dbReference>
<dbReference type="Pfam" id="PF00209">
    <property type="entry name" value="SNF"/>
    <property type="match status" value="1"/>
</dbReference>
<keyword evidence="4 6" id="KW-1133">Transmembrane helix</keyword>
<dbReference type="AlphaFoldDB" id="A0AAV4IPC8"/>
<dbReference type="EMBL" id="BMAT01009635">
    <property type="protein sequence ID" value="GFS10602.1"/>
    <property type="molecule type" value="Genomic_DNA"/>
</dbReference>
<sequence>MFETVISAIIDEFPRVLRKNRVIFTFVCHLVGFVCGLPMVTYGGMWVLTLMVTYSASYGLMFTCLCELIAINYIYGNSRFCDDIELMLGFRPNLYWKATWMVITPLAILVLLIVSIYQYEPIEYGDYQFETWVEGIGFVMVGLPIVTIILVAIIKVIQLGGIRAAMAPDPQWGPAKKEHRTGKYAVDTATEMERIESGDIKSSARSEGIDNPAASTTSISMINAGADKNVSSSYRL</sequence>
<feature type="transmembrane region" description="Helical" evidence="6">
    <location>
        <begin position="56"/>
        <end position="75"/>
    </location>
</feature>
<dbReference type="Proteomes" id="UP000762676">
    <property type="component" value="Unassembled WGS sequence"/>
</dbReference>
<dbReference type="GO" id="GO:0005886">
    <property type="term" value="C:plasma membrane"/>
    <property type="evidence" value="ECO:0007669"/>
    <property type="project" value="TreeGrafter"/>
</dbReference>
<comment type="caution">
    <text evidence="7">The sequence shown here is derived from an EMBL/GenBank/DDBJ whole genome shotgun (WGS) entry which is preliminary data.</text>
</comment>
<evidence type="ECO:0000256" key="4">
    <source>
        <dbReference type="ARBA" id="ARBA00022989"/>
    </source>
</evidence>
<evidence type="ECO:0000313" key="8">
    <source>
        <dbReference type="Proteomes" id="UP000762676"/>
    </source>
</evidence>
<feature type="transmembrane region" description="Helical" evidence="6">
    <location>
        <begin position="22"/>
        <end position="44"/>
    </location>
</feature>
<feature type="transmembrane region" description="Helical" evidence="6">
    <location>
        <begin position="136"/>
        <end position="157"/>
    </location>
</feature>
<comment type="subcellular location">
    <subcellularLocation>
        <location evidence="1">Membrane</location>
        <topology evidence="1">Multi-pass membrane protein</topology>
    </subcellularLocation>
</comment>
<evidence type="ECO:0000256" key="5">
    <source>
        <dbReference type="ARBA" id="ARBA00023136"/>
    </source>
</evidence>
<dbReference type="PANTHER" id="PTHR11616">
    <property type="entry name" value="SODIUM/CHLORIDE DEPENDENT TRANSPORTER"/>
    <property type="match status" value="1"/>
</dbReference>
<protein>
    <submittedName>
        <fullName evidence="7">Transporter</fullName>
    </submittedName>
</protein>
<evidence type="ECO:0000256" key="1">
    <source>
        <dbReference type="ARBA" id="ARBA00004141"/>
    </source>
</evidence>
<keyword evidence="2" id="KW-0813">Transport</keyword>
<gene>
    <name evidence="7" type="ORF">ElyMa_004813200</name>
</gene>
<dbReference type="InterPro" id="IPR037272">
    <property type="entry name" value="SNS_sf"/>
</dbReference>
<keyword evidence="5 6" id="KW-0472">Membrane</keyword>